<feature type="transmembrane region" description="Helical" evidence="6">
    <location>
        <begin position="226"/>
        <end position="251"/>
    </location>
</feature>
<evidence type="ECO:0000256" key="3">
    <source>
        <dbReference type="ARBA" id="ARBA00022692"/>
    </source>
</evidence>
<dbReference type="SUPFAM" id="SSF48652">
    <property type="entry name" value="Tetraspanin"/>
    <property type="match status" value="1"/>
</dbReference>
<dbReference type="RefSeq" id="XP_014677645.1">
    <property type="nucleotide sequence ID" value="XM_014822159.1"/>
</dbReference>
<dbReference type="InterPro" id="IPR008952">
    <property type="entry name" value="Tetraspanin_EC2_sf"/>
</dbReference>
<keyword evidence="7" id="KW-1185">Reference proteome</keyword>
<evidence type="ECO:0000313" key="8">
    <source>
        <dbReference type="RefSeq" id="XP_014677645.1"/>
    </source>
</evidence>
<name>A0ABM1EZM4_PRICU</name>
<dbReference type="PANTHER" id="PTHR19282:SF544">
    <property type="entry name" value="TETRASPANIN"/>
    <property type="match status" value="1"/>
</dbReference>
<dbReference type="PROSITE" id="PS00421">
    <property type="entry name" value="TM4_1"/>
    <property type="match status" value="1"/>
</dbReference>
<protein>
    <recommendedName>
        <fullName evidence="6">Tetraspanin</fullName>
    </recommendedName>
</protein>
<accession>A0ABM1EZM4</accession>
<evidence type="ECO:0000256" key="6">
    <source>
        <dbReference type="RuleBase" id="RU361218"/>
    </source>
</evidence>
<gene>
    <name evidence="8" type="primary">LOC106817492</name>
</gene>
<evidence type="ECO:0000256" key="4">
    <source>
        <dbReference type="ARBA" id="ARBA00022989"/>
    </source>
</evidence>
<dbReference type="Pfam" id="PF00335">
    <property type="entry name" value="Tetraspanin"/>
    <property type="match status" value="1"/>
</dbReference>
<keyword evidence="4 6" id="KW-1133">Transmembrane helix</keyword>
<dbReference type="CDD" id="cd03127">
    <property type="entry name" value="tetraspanin_LEL"/>
    <property type="match status" value="1"/>
</dbReference>
<dbReference type="InterPro" id="IPR018503">
    <property type="entry name" value="Tetraspanin_CS"/>
</dbReference>
<evidence type="ECO:0000256" key="2">
    <source>
        <dbReference type="ARBA" id="ARBA00006840"/>
    </source>
</evidence>
<dbReference type="InterPro" id="IPR018499">
    <property type="entry name" value="Tetraspanin/Peripherin"/>
</dbReference>
<feature type="transmembrane region" description="Helical" evidence="6">
    <location>
        <begin position="12"/>
        <end position="37"/>
    </location>
</feature>
<reference evidence="8" key="1">
    <citation type="submission" date="2025-08" db="UniProtKB">
        <authorList>
            <consortium name="RefSeq"/>
        </authorList>
    </citation>
    <scope>IDENTIFICATION</scope>
</reference>
<dbReference type="PIRSF" id="PIRSF002419">
    <property type="entry name" value="Tetraspanin"/>
    <property type="match status" value="1"/>
</dbReference>
<dbReference type="PANTHER" id="PTHR19282">
    <property type="entry name" value="TETRASPANIN"/>
    <property type="match status" value="1"/>
</dbReference>
<sequence>MAIGCGAKCAKALLIIFNVIFWLSGATLLGIGIWLLVEPDNQHFLEILKVPSTDEMLKYAAYLLIAVGALVFVVGFFGCCGAIQESKCMLVTYFVCLIIILGCEIAAGILAVVYKDKIHMYLDDEVPDMLKNEYMKSEDQKGMTRAWDWVQQEQECCGFNSYKDYDGNTNLPRGYSFPLSCCKRQDNTEIDNVTPANEAKCKAMEENFFYKTPCKASINNWFDDHVIIVIGLGLGIGCLELFGMIFAICLCRNIGEEI</sequence>
<feature type="transmembrane region" description="Helical" evidence="6">
    <location>
        <begin position="57"/>
        <end position="83"/>
    </location>
</feature>
<comment type="subcellular location">
    <subcellularLocation>
        <location evidence="1 6">Membrane</location>
        <topology evidence="1 6">Multi-pass membrane protein</topology>
    </subcellularLocation>
</comment>
<evidence type="ECO:0000256" key="1">
    <source>
        <dbReference type="ARBA" id="ARBA00004141"/>
    </source>
</evidence>
<dbReference type="Gene3D" id="1.10.1450.10">
    <property type="entry name" value="Tetraspanin"/>
    <property type="match status" value="1"/>
</dbReference>
<comment type="similarity">
    <text evidence="2 6">Belongs to the tetraspanin (TM4SF) family.</text>
</comment>
<dbReference type="InterPro" id="IPR000301">
    <property type="entry name" value="Tetraspanin_animals"/>
</dbReference>
<keyword evidence="5 6" id="KW-0472">Membrane</keyword>
<dbReference type="Proteomes" id="UP000695022">
    <property type="component" value="Unplaced"/>
</dbReference>
<dbReference type="PRINTS" id="PR00259">
    <property type="entry name" value="TMFOUR"/>
</dbReference>
<dbReference type="GeneID" id="106817492"/>
<organism evidence="7 8">
    <name type="scientific">Priapulus caudatus</name>
    <name type="common">Priapulid worm</name>
    <dbReference type="NCBI Taxonomy" id="37621"/>
    <lineage>
        <taxon>Eukaryota</taxon>
        <taxon>Metazoa</taxon>
        <taxon>Ecdysozoa</taxon>
        <taxon>Scalidophora</taxon>
        <taxon>Priapulida</taxon>
        <taxon>Priapulimorpha</taxon>
        <taxon>Priapulimorphida</taxon>
        <taxon>Priapulidae</taxon>
        <taxon>Priapulus</taxon>
    </lineage>
</organism>
<proteinExistence type="inferred from homology"/>
<evidence type="ECO:0000313" key="7">
    <source>
        <dbReference type="Proteomes" id="UP000695022"/>
    </source>
</evidence>
<feature type="transmembrane region" description="Helical" evidence="6">
    <location>
        <begin position="90"/>
        <end position="114"/>
    </location>
</feature>
<evidence type="ECO:0000256" key="5">
    <source>
        <dbReference type="ARBA" id="ARBA00023136"/>
    </source>
</evidence>
<keyword evidence="3 6" id="KW-0812">Transmembrane</keyword>